<keyword evidence="2" id="KW-1185">Reference proteome</keyword>
<dbReference type="RefSeq" id="WP_253242910.1">
    <property type="nucleotide sequence ID" value="NZ_JAMYJR010000051.1"/>
</dbReference>
<comment type="caution">
    <text evidence="1">The sequence shown here is derived from an EMBL/GenBank/DDBJ whole genome shotgun (WGS) entry which is preliminary data.</text>
</comment>
<organism evidence="1 2">
    <name type="scientific">Paractinoplanes aksuensis</name>
    <dbReference type="NCBI Taxonomy" id="2939490"/>
    <lineage>
        <taxon>Bacteria</taxon>
        <taxon>Bacillati</taxon>
        <taxon>Actinomycetota</taxon>
        <taxon>Actinomycetes</taxon>
        <taxon>Micromonosporales</taxon>
        <taxon>Micromonosporaceae</taxon>
        <taxon>Paractinoplanes</taxon>
    </lineage>
</organism>
<evidence type="ECO:0000313" key="1">
    <source>
        <dbReference type="EMBL" id="MCO8276889.1"/>
    </source>
</evidence>
<name>A0ABT1E187_9ACTN</name>
<dbReference type="EMBL" id="JAMYJR010000051">
    <property type="protein sequence ID" value="MCO8276889.1"/>
    <property type="molecule type" value="Genomic_DNA"/>
</dbReference>
<dbReference type="InterPro" id="IPR045732">
    <property type="entry name" value="DUF6086"/>
</dbReference>
<gene>
    <name evidence="1" type="ORF">M1L60_40545</name>
</gene>
<proteinExistence type="predicted"/>
<sequence>MGQYFDNATTGETLWNPATRVAQLFYGMTEVLVPVAGRPCGVVDLRTDEYAVDPEPFTAFVDALVTEYLASNHAVLKAMLAGYLPAALVMVKRSGNTVAALTKQIERSAQAISLNTDAFDPDADRHDLTHRAAAVADSMPTG</sequence>
<evidence type="ECO:0000313" key="2">
    <source>
        <dbReference type="Proteomes" id="UP001523369"/>
    </source>
</evidence>
<protein>
    <submittedName>
        <fullName evidence="1">DUF6086 family protein</fullName>
    </submittedName>
</protein>
<dbReference type="Proteomes" id="UP001523369">
    <property type="component" value="Unassembled WGS sequence"/>
</dbReference>
<dbReference type="Pfam" id="PF19564">
    <property type="entry name" value="DUF6086"/>
    <property type="match status" value="1"/>
</dbReference>
<accession>A0ABT1E187</accession>
<reference evidence="1 2" key="1">
    <citation type="submission" date="2022-06" db="EMBL/GenBank/DDBJ databases">
        <title>New Species of the Genus Actinoplanes, ActinopZanes ferrugineus.</title>
        <authorList>
            <person name="Ding P."/>
        </authorList>
    </citation>
    <scope>NUCLEOTIDE SEQUENCE [LARGE SCALE GENOMIC DNA]</scope>
    <source>
        <strain evidence="1 2">TRM88003</strain>
    </source>
</reference>